<evidence type="ECO:0000313" key="2">
    <source>
        <dbReference type="EMBL" id="SCF47731.1"/>
    </source>
</evidence>
<reference evidence="3" key="1">
    <citation type="submission" date="2016-06" db="EMBL/GenBank/DDBJ databases">
        <authorList>
            <person name="Varghese N."/>
            <person name="Submissions Spin"/>
        </authorList>
    </citation>
    <scope>NUCLEOTIDE SEQUENCE [LARGE SCALE GENOMIC DNA]</scope>
    <source>
        <strain evidence="3">DSM 44100</strain>
    </source>
</reference>
<dbReference type="GO" id="GO:0000150">
    <property type="term" value="F:DNA strand exchange activity"/>
    <property type="evidence" value="ECO:0007669"/>
    <property type="project" value="InterPro"/>
</dbReference>
<dbReference type="STRING" id="121616.GA0070216_12365"/>
<evidence type="ECO:0000259" key="1">
    <source>
        <dbReference type="Pfam" id="PF02796"/>
    </source>
</evidence>
<gene>
    <name evidence="2" type="ORF">GA0070216_12365</name>
</gene>
<dbReference type="InterPro" id="IPR009057">
    <property type="entry name" value="Homeodomain-like_sf"/>
</dbReference>
<dbReference type="AlphaFoldDB" id="A0A1C5ARN5"/>
<proteinExistence type="predicted"/>
<dbReference type="Gene3D" id="1.10.10.10">
    <property type="entry name" value="Winged helix-like DNA-binding domain superfamily/Winged helix DNA-binding domain"/>
    <property type="match status" value="1"/>
</dbReference>
<dbReference type="InterPro" id="IPR006120">
    <property type="entry name" value="Resolvase_HTH_dom"/>
</dbReference>
<keyword evidence="3" id="KW-1185">Reference proteome</keyword>
<dbReference type="Proteomes" id="UP000198797">
    <property type="component" value="Unassembled WGS sequence"/>
</dbReference>
<name>A0A1C5ARN5_9ACTN</name>
<accession>A0A1C5ARN5</accession>
<dbReference type="SUPFAM" id="SSF46689">
    <property type="entry name" value="Homeodomain-like"/>
    <property type="match status" value="1"/>
</dbReference>
<protein>
    <submittedName>
        <fullName evidence="2">Helix-turn-helix domain of resolvase</fullName>
    </submittedName>
</protein>
<sequence length="80" mass="9230">MEDWAEIRRLHRAERMAIKAICRRLGVSRNTVRKALASHEPPRYQRAGRGSIVDTVEPQIRALLAEFPDMPTTVIMERFG</sequence>
<dbReference type="GO" id="GO:0003677">
    <property type="term" value="F:DNA binding"/>
    <property type="evidence" value="ECO:0007669"/>
    <property type="project" value="InterPro"/>
</dbReference>
<organism evidence="2 3">
    <name type="scientific">Micromonospora matsumotoense</name>
    <dbReference type="NCBI Taxonomy" id="121616"/>
    <lineage>
        <taxon>Bacteria</taxon>
        <taxon>Bacillati</taxon>
        <taxon>Actinomycetota</taxon>
        <taxon>Actinomycetes</taxon>
        <taxon>Micromonosporales</taxon>
        <taxon>Micromonosporaceae</taxon>
        <taxon>Micromonospora</taxon>
    </lineage>
</organism>
<dbReference type="Pfam" id="PF02796">
    <property type="entry name" value="HTH_7"/>
    <property type="match status" value="1"/>
</dbReference>
<evidence type="ECO:0000313" key="3">
    <source>
        <dbReference type="Proteomes" id="UP000198797"/>
    </source>
</evidence>
<dbReference type="EMBL" id="FMCU01000023">
    <property type="protein sequence ID" value="SCF47731.1"/>
    <property type="molecule type" value="Genomic_DNA"/>
</dbReference>
<dbReference type="InterPro" id="IPR036388">
    <property type="entry name" value="WH-like_DNA-bd_sf"/>
</dbReference>
<feature type="domain" description="Resolvase HTH" evidence="1">
    <location>
        <begin position="1"/>
        <end position="37"/>
    </location>
</feature>